<protein>
    <recommendedName>
        <fullName evidence="7">Secreted protein</fullName>
    </recommendedName>
</protein>
<keyword evidence="6" id="KW-1185">Reference proteome</keyword>
<dbReference type="EMBL" id="JAMGSI010000001">
    <property type="protein sequence ID" value="MCL6656538.1"/>
    <property type="molecule type" value="Genomic_DNA"/>
</dbReference>
<evidence type="ECO:0008006" key="7">
    <source>
        <dbReference type="Google" id="ProtNLM"/>
    </source>
</evidence>
<sequence>MNTVNLSALILAVSLPCAAAPEPAPEYSAKHKETASKLAGQQDELQADTSDLILGETNENVVDLLKKCRHAMNDAVDLLEVYNTGGQTLAAQSDVIELIYQAAKAKMTGAGGQPKPGGQALMDMLRQLLGMDNDSQSAEQQDGEGEGEGEGQNGSQKGKGNNPGHGADGKSNMASTQEKGVSNPDMATETRSVPKSTGMSADDMPSEFRKALDAYNKTLQK</sequence>
<proteinExistence type="predicted"/>
<evidence type="ECO:0000256" key="2">
    <source>
        <dbReference type="SAM" id="SignalP"/>
    </source>
</evidence>
<dbReference type="RefSeq" id="WP_022396073.1">
    <property type="nucleotide sequence ID" value="NZ_CP029701.1"/>
</dbReference>
<accession>A0AAE6TBN6</accession>
<organism evidence="4 5">
    <name type="scientific">Akkermansia massiliensis</name>
    <dbReference type="NCBI Taxonomy" id="2927224"/>
    <lineage>
        <taxon>Bacteria</taxon>
        <taxon>Pseudomonadati</taxon>
        <taxon>Verrucomicrobiota</taxon>
        <taxon>Verrucomicrobiia</taxon>
        <taxon>Verrucomicrobiales</taxon>
        <taxon>Akkermansiaceae</taxon>
        <taxon>Akkermansia</taxon>
    </lineage>
</organism>
<name>A0AAE6TBN6_9BACT</name>
<reference evidence="3 6" key="2">
    <citation type="submission" date="2022-03" db="EMBL/GenBank/DDBJ databases">
        <title>Taxonomic description of new species and reclassification of some bacterial strains.</title>
        <authorList>
            <person name="Ndongo S."/>
        </authorList>
    </citation>
    <scope>NUCLEOTIDE SEQUENCE [LARGE SCALE GENOMIC DNA]</scope>
    <source>
        <strain evidence="3 6">Marseille-P6666</strain>
    </source>
</reference>
<keyword evidence="2" id="KW-0732">Signal</keyword>
<gene>
    <name evidence="4" type="ORF">DMI76_10920</name>
    <name evidence="3" type="ORF">M8N44_04295</name>
</gene>
<evidence type="ECO:0000313" key="3">
    <source>
        <dbReference type="EMBL" id="MCL6656538.1"/>
    </source>
</evidence>
<feature type="chain" id="PRO_5042126226" description="Secreted protein" evidence="2">
    <location>
        <begin position="20"/>
        <end position="221"/>
    </location>
</feature>
<feature type="compositionally biased region" description="Polar residues" evidence="1">
    <location>
        <begin position="189"/>
        <end position="199"/>
    </location>
</feature>
<dbReference type="Proteomes" id="UP001202031">
    <property type="component" value="Unassembled WGS sequence"/>
</dbReference>
<feature type="compositionally biased region" description="Low complexity" evidence="1">
    <location>
        <begin position="153"/>
        <end position="164"/>
    </location>
</feature>
<feature type="signal peptide" evidence="2">
    <location>
        <begin position="1"/>
        <end position="19"/>
    </location>
</feature>
<dbReference type="GeneID" id="84023064"/>
<dbReference type="EMBL" id="CP029701">
    <property type="protein sequence ID" value="QHV63843.1"/>
    <property type="molecule type" value="Genomic_DNA"/>
</dbReference>
<reference evidence="4" key="1">
    <citation type="submission" date="2018-05" db="EMBL/GenBank/DDBJ databases">
        <title>Complete genome sequnece of Akkermansia muciniphila EB-AMDK-40.</title>
        <authorList>
            <person name="Nam Y.-D."/>
            <person name="Chung W.-H."/>
            <person name="Park Y.S."/>
            <person name="Kang J."/>
        </authorList>
    </citation>
    <scope>NUCLEOTIDE SEQUENCE</scope>
    <source>
        <strain evidence="4">EB-AMDK-40</strain>
    </source>
</reference>
<evidence type="ECO:0000256" key="1">
    <source>
        <dbReference type="SAM" id="MobiDB-lite"/>
    </source>
</evidence>
<evidence type="ECO:0000313" key="5">
    <source>
        <dbReference type="Proteomes" id="UP000642553"/>
    </source>
</evidence>
<evidence type="ECO:0000313" key="6">
    <source>
        <dbReference type="Proteomes" id="UP001202031"/>
    </source>
</evidence>
<evidence type="ECO:0000313" key="4">
    <source>
        <dbReference type="EMBL" id="QHV63843.1"/>
    </source>
</evidence>
<dbReference type="AlphaFoldDB" id="A0AAE6TBN6"/>
<dbReference type="Proteomes" id="UP000642553">
    <property type="component" value="Chromosome"/>
</dbReference>
<feature type="region of interest" description="Disordered" evidence="1">
    <location>
        <begin position="134"/>
        <end position="221"/>
    </location>
</feature>